<accession>A0ABX6EKY0</accession>
<reference evidence="1 2" key="2">
    <citation type="journal article" date="2021" name="AMB Express">
        <title>Isolation and characterisation of Methylocystis spp. for poly-3-hydroxybutyrate production using waste methane feedstocks.</title>
        <authorList>
            <person name="Rumah B.L."/>
            <person name="Stead C.E."/>
            <person name="Claxton Stevens B.H."/>
            <person name="Minton N.P."/>
            <person name="Grosse-Honebrink A."/>
            <person name="Zhang Y."/>
        </authorList>
    </citation>
    <scope>NUCLEOTIDE SEQUENCE [LARGE SCALE GENOMIC DNA]</scope>
    <source>
        <strain evidence="1 2">BRCS1</strain>
    </source>
</reference>
<reference evidence="2" key="1">
    <citation type="submission" date="2019-09" db="EMBL/GenBank/DDBJ databases">
        <title>Isolation and complete genome sequencing of Methylocystis species.</title>
        <authorList>
            <person name="Rumah B.L."/>
            <person name="Stead C.E."/>
            <person name="Stevens B.C."/>
            <person name="Minton N.P."/>
            <person name="Grosse-Honebrink A."/>
            <person name="Zhang Y."/>
        </authorList>
    </citation>
    <scope>NUCLEOTIDE SEQUENCE [LARGE SCALE GENOMIC DNA]</scope>
    <source>
        <strain evidence="2">BRCS1</strain>
    </source>
</reference>
<organism evidence="1 2">
    <name type="scientific">Methylocystis rosea</name>
    <dbReference type="NCBI Taxonomy" id="173366"/>
    <lineage>
        <taxon>Bacteria</taxon>
        <taxon>Pseudomonadati</taxon>
        <taxon>Pseudomonadota</taxon>
        <taxon>Alphaproteobacteria</taxon>
        <taxon>Hyphomicrobiales</taxon>
        <taxon>Methylocystaceae</taxon>
        <taxon>Methylocystis</taxon>
    </lineage>
</organism>
<gene>
    <name evidence="1" type="ORF">F7D13_15745</name>
</gene>
<dbReference type="EMBL" id="CP044328">
    <property type="protein sequence ID" value="QGM95369.1"/>
    <property type="molecule type" value="Genomic_DNA"/>
</dbReference>
<name>A0ABX6EKY0_9HYPH</name>
<dbReference type="Proteomes" id="UP000424673">
    <property type="component" value="Chromosome"/>
</dbReference>
<evidence type="ECO:0008006" key="3">
    <source>
        <dbReference type="Google" id="ProtNLM"/>
    </source>
</evidence>
<keyword evidence="2" id="KW-1185">Reference proteome</keyword>
<evidence type="ECO:0000313" key="1">
    <source>
        <dbReference type="EMBL" id="QGM95369.1"/>
    </source>
</evidence>
<dbReference type="RefSeq" id="WP_154453605.1">
    <property type="nucleotide sequence ID" value="NZ_CP044328.1"/>
</dbReference>
<sequence length="163" mass="17604">MTCIAHASIPADNPEVVAKVLAEIMQGEATPFPPAGPSSWMAWSGDGDVELEIAPRGHVLACGPDEGYWTPQNQGTRLSEAHLAICVARPAQEIIAIATRAGWPARACDRGGGLFQLSEVWVEGAFMLEFLDPAQTARYREVVTPENWKRFLQSMQNAEATAG</sequence>
<protein>
    <recommendedName>
        <fullName evidence="3">DUF3156 family protein</fullName>
    </recommendedName>
</protein>
<proteinExistence type="predicted"/>
<evidence type="ECO:0000313" key="2">
    <source>
        <dbReference type="Proteomes" id="UP000424673"/>
    </source>
</evidence>